<dbReference type="Proteomes" id="UP001501207">
    <property type="component" value="Unassembled WGS sequence"/>
</dbReference>
<evidence type="ECO:0000256" key="2">
    <source>
        <dbReference type="ARBA" id="ARBA00006275"/>
    </source>
</evidence>
<dbReference type="Pfam" id="PF14322">
    <property type="entry name" value="SusD-like_3"/>
    <property type="match status" value="1"/>
</dbReference>
<proteinExistence type="inferred from homology"/>
<evidence type="ECO:0000256" key="1">
    <source>
        <dbReference type="ARBA" id="ARBA00004442"/>
    </source>
</evidence>
<dbReference type="EMBL" id="BAABFN010000006">
    <property type="protein sequence ID" value="GAA4315224.1"/>
    <property type="molecule type" value="Genomic_DNA"/>
</dbReference>
<evidence type="ECO:0000313" key="8">
    <source>
        <dbReference type="EMBL" id="GAA4315224.1"/>
    </source>
</evidence>
<dbReference type="Gene3D" id="1.25.40.390">
    <property type="match status" value="1"/>
</dbReference>
<gene>
    <name evidence="8" type="ORF">GCM10023143_26460</name>
</gene>
<feature type="domain" description="RagB/SusD" evidence="6">
    <location>
        <begin position="421"/>
        <end position="569"/>
    </location>
</feature>
<evidence type="ECO:0000256" key="5">
    <source>
        <dbReference type="ARBA" id="ARBA00023237"/>
    </source>
</evidence>
<dbReference type="InterPro" id="IPR011990">
    <property type="entry name" value="TPR-like_helical_dom_sf"/>
</dbReference>
<dbReference type="Pfam" id="PF07980">
    <property type="entry name" value="SusD_RagB"/>
    <property type="match status" value="1"/>
</dbReference>
<keyword evidence="9" id="KW-1185">Reference proteome</keyword>
<dbReference type="InterPro" id="IPR033985">
    <property type="entry name" value="SusD-like_N"/>
</dbReference>
<comment type="similarity">
    <text evidence="2">Belongs to the SusD family.</text>
</comment>
<keyword evidence="4" id="KW-0472">Membrane</keyword>
<feature type="domain" description="SusD-like N-terminal" evidence="7">
    <location>
        <begin position="104"/>
        <end position="230"/>
    </location>
</feature>
<dbReference type="SUPFAM" id="SSF48452">
    <property type="entry name" value="TPR-like"/>
    <property type="match status" value="1"/>
</dbReference>
<reference evidence="9" key="1">
    <citation type="journal article" date="2019" name="Int. J. Syst. Evol. Microbiol.">
        <title>The Global Catalogue of Microorganisms (GCM) 10K type strain sequencing project: providing services to taxonomists for standard genome sequencing and annotation.</title>
        <authorList>
            <consortium name="The Broad Institute Genomics Platform"/>
            <consortium name="The Broad Institute Genome Sequencing Center for Infectious Disease"/>
            <person name="Wu L."/>
            <person name="Ma J."/>
        </authorList>
    </citation>
    <scope>NUCLEOTIDE SEQUENCE [LARGE SCALE GENOMIC DNA]</scope>
    <source>
        <strain evidence="9">JCM 17664</strain>
    </source>
</reference>
<sequence>MKNHISSITGAGRAFCTALLLVSAFVLNGCKDSFLDEKPLDQFSPESLLVDSAGFETAVVALYYTAREECTLGGVNFDYMNLGTDICDWGRPDSRGFKDYTLLNSEYDPVNTYWNWAYEDMIRQCNLILDNLDNPEVQLSASARASFLGQAKFFRAYAYNVLVNLYGGVPIVDHQITTPKFDFQRAGRKEVLEFIRKDLEDAADSLPVVGNVSDGRIYRAAAYHLLAEVYISLGMETGDDAFYDQAVSAAGKVINGEVGNYKLMTERFGDLTREGDVFSDLFWTNQQNRSSGNLEVIWSLQFESYTIGGGTGTGSSGNLLARLWGMEYDKIKTPNGVSNISSKEMLRGIGVMIPTNYFKYRIWDGDTGDMRNSPYNIRREFYYDNPADPEYLGKKILTGRDAKGRLVVAKEDGTLTGQILDTTRGYYPWIRKIDGLPFNDDVTLGATPNDVIRMRLAETYLLRAEAYFRKGDREDAKNDINVIRSRAHVKPITAADVSVDFILDERARELVIEEPRRRTLVRMGVLYDRVRRYNPASAATIRPFNQLWPIPQRAINSNTGAALEQNPGY</sequence>
<keyword evidence="5" id="KW-0998">Cell outer membrane</keyword>
<evidence type="ECO:0000259" key="7">
    <source>
        <dbReference type="Pfam" id="PF14322"/>
    </source>
</evidence>
<dbReference type="RefSeq" id="WP_344980081.1">
    <property type="nucleotide sequence ID" value="NZ_BAABFN010000006.1"/>
</dbReference>
<evidence type="ECO:0000256" key="4">
    <source>
        <dbReference type="ARBA" id="ARBA00023136"/>
    </source>
</evidence>
<comment type="subcellular location">
    <subcellularLocation>
        <location evidence="1">Cell outer membrane</location>
    </subcellularLocation>
</comment>
<keyword evidence="3" id="KW-0732">Signal</keyword>
<name>A0ABP8G166_9BACT</name>
<dbReference type="InterPro" id="IPR012944">
    <property type="entry name" value="SusD_RagB_dom"/>
</dbReference>
<evidence type="ECO:0000259" key="6">
    <source>
        <dbReference type="Pfam" id="PF07980"/>
    </source>
</evidence>
<evidence type="ECO:0000313" key="9">
    <source>
        <dbReference type="Proteomes" id="UP001501207"/>
    </source>
</evidence>
<comment type="caution">
    <text evidence="8">The sequence shown here is derived from an EMBL/GenBank/DDBJ whole genome shotgun (WGS) entry which is preliminary data.</text>
</comment>
<protein>
    <submittedName>
        <fullName evidence="8">RagB/SusD family nutrient uptake outer membrane protein</fullName>
    </submittedName>
</protein>
<accession>A0ABP8G166</accession>
<evidence type="ECO:0000256" key="3">
    <source>
        <dbReference type="ARBA" id="ARBA00022729"/>
    </source>
</evidence>
<organism evidence="8 9">
    <name type="scientific">Compostibacter hankyongensis</name>
    <dbReference type="NCBI Taxonomy" id="1007089"/>
    <lineage>
        <taxon>Bacteria</taxon>
        <taxon>Pseudomonadati</taxon>
        <taxon>Bacteroidota</taxon>
        <taxon>Chitinophagia</taxon>
        <taxon>Chitinophagales</taxon>
        <taxon>Chitinophagaceae</taxon>
        <taxon>Compostibacter</taxon>
    </lineage>
</organism>